<gene>
    <name evidence="7" type="primary">hslU</name>
    <name evidence="10" type="ORF">SAMN05421512_107191</name>
</gene>
<dbReference type="SMART" id="SM00382">
    <property type="entry name" value="AAA"/>
    <property type="match status" value="1"/>
</dbReference>
<dbReference type="GO" id="GO:0043335">
    <property type="term" value="P:protein unfolding"/>
    <property type="evidence" value="ECO:0007669"/>
    <property type="project" value="UniProtKB-UniRule"/>
</dbReference>
<feature type="binding site" evidence="7">
    <location>
        <begin position="60"/>
        <end position="65"/>
    </location>
    <ligand>
        <name>ATP</name>
        <dbReference type="ChEBI" id="CHEBI:30616"/>
    </ligand>
</feature>
<comment type="subunit">
    <text evidence="7">A double ring-shaped homohexamer of HslV is capped on each side by a ring-shaped HslU homohexamer. The assembly of the HslU/HslV complex is dependent on binding of ATP.</text>
</comment>
<dbReference type="Gene3D" id="1.10.8.60">
    <property type="match status" value="1"/>
</dbReference>
<dbReference type="SMART" id="SM01086">
    <property type="entry name" value="ClpB_D2-small"/>
    <property type="match status" value="1"/>
</dbReference>
<dbReference type="GO" id="GO:0005524">
    <property type="term" value="F:ATP binding"/>
    <property type="evidence" value="ECO:0007669"/>
    <property type="project" value="UniProtKB-UniRule"/>
</dbReference>
<dbReference type="SUPFAM" id="SSF52540">
    <property type="entry name" value="P-loop containing nucleoside triphosphate hydrolases"/>
    <property type="match status" value="1"/>
</dbReference>
<protein>
    <recommendedName>
        <fullName evidence="7">ATP-dependent protease ATPase subunit HslU</fullName>
    </recommendedName>
    <alternativeName>
        <fullName evidence="7">Unfoldase HslU</fullName>
    </alternativeName>
</protein>
<dbReference type="GO" id="GO:0036402">
    <property type="term" value="F:proteasome-activating activity"/>
    <property type="evidence" value="ECO:0007669"/>
    <property type="project" value="UniProtKB-UniRule"/>
</dbReference>
<feature type="binding site" evidence="7">
    <location>
        <position position="312"/>
    </location>
    <ligand>
        <name>ATP</name>
        <dbReference type="ChEBI" id="CHEBI:30616"/>
    </ligand>
</feature>
<keyword evidence="11" id="KW-1185">Reference proteome</keyword>
<evidence type="ECO:0000256" key="4">
    <source>
        <dbReference type="ARBA" id="ARBA00022741"/>
    </source>
</evidence>
<feature type="binding site" evidence="7">
    <location>
        <position position="384"/>
    </location>
    <ligand>
        <name>ATP</name>
        <dbReference type="ChEBI" id="CHEBI:30616"/>
    </ligand>
</feature>
<keyword evidence="10" id="KW-0645">Protease</keyword>
<dbReference type="AlphaFoldDB" id="A0A285T329"/>
<feature type="domain" description="Clp ATPase C-terminal" evidence="9">
    <location>
        <begin position="326"/>
        <end position="425"/>
    </location>
</feature>
<evidence type="ECO:0000256" key="6">
    <source>
        <dbReference type="ARBA" id="ARBA00023186"/>
    </source>
</evidence>
<dbReference type="PANTHER" id="PTHR48102">
    <property type="entry name" value="ATP-DEPENDENT CLP PROTEASE ATP-BINDING SUBUNIT CLPX-LIKE, MITOCHONDRIAL-RELATED"/>
    <property type="match status" value="1"/>
</dbReference>
<comment type="function">
    <text evidence="7">ATPase subunit of a proteasome-like degradation complex; this subunit has chaperone activity. The binding of ATP and its subsequent hydrolysis by HslU are essential for unfolding of protein substrates subsequently hydrolyzed by HslV. HslU recognizes the N-terminal part of its protein substrates and unfolds these before they are guided to HslV for hydrolysis.</text>
</comment>
<proteinExistence type="inferred from homology"/>
<dbReference type="Pfam" id="PF00004">
    <property type="entry name" value="AAA"/>
    <property type="match status" value="1"/>
</dbReference>
<evidence type="ECO:0000256" key="2">
    <source>
        <dbReference type="ARBA" id="ARBA00009771"/>
    </source>
</evidence>
<accession>A0A285T329</accession>
<dbReference type="RefSeq" id="WP_067223211.1">
    <property type="nucleotide sequence ID" value="NZ_MBQE01000005.1"/>
</dbReference>
<dbReference type="STRING" id="538381.GCA_001696535_03732"/>
<dbReference type="FunFam" id="3.40.50.300:FF:000220">
    <property type="entry name" value="ATP-dependent protease ATPase subunit HslU"/>
    <property type="match status" value="1"/>
</dbReference>
<dbReference type="GO" id="GO:0016887">
    <property type="term" value="F:ATP hydrolysis activity"/>
    <property type="evidence" value="ECO:0007669"/>
    <property type="project" value="InterPro"/>
</dbReference>
<dbReference type="InterPro" id="IPR004491">
    <property type="entry name" value="HslU"/>
</dbReference>
<keyword evidence="6 7" id="KW-0143">Chaperone</keyword>
<reference evidence="10 11" key="1">
    <citation type="submission" date="2017-08" db="EMBL/GenBank/DDBJ databases">
        <authorList>
            <person name="de Groot N.N."/>
        </authorList>
    </citation>
    <scope>NUCLEOTIDE SEQUENCE [LARGE SCALE GENOMIC DNA]</scope>
    <source>
        <strain evidence="10 11">USBA 352</strain>
    </source>
</reference>
<dbReference type="Pfam" id="PF07724">
    <property type="entry name" value="AAA_2"/>
    <property type="match status" value="1"/>
</dbReference>
<dbReference type="InterPro" id="IPR050052">
    <property type="entry name" value="ATP-dep_Clp_protease_ClpX"/>
</dbReference>
<dbReference type="OrthoDB" id="9804062at2"/>
<evidence type="ECO:0000313" key="10">
    <source>
        <dbReference type="EMBL" id="SOC13537.1"/>
    </source>
</evidence>
<feature type="binding site" evidence="7">
    <location>
        <position position="247"/>
    </location>
    <ligand>
        <name>ATP</name>
        <dbReference type="ChEBI" id="CHEBI:30616"/>
    </ligand>
</feature>
<dbReference type="EMBL" id="OBML01000007">
    <property type="protein sequence ID" value="SOC13537.1"/>
    <property type="molecule type" value="Genomic_DNA"/>
</dbReference>
<evidence type="ECO:0000256" key="7">
    <source>
        <dbReference type="HAMAP-Rule" id="MF_00249"/>
    </source>
</evidence>
<dbReference type="InterPro" id="IPR019489">
    <property type="entry name" value="Clp_ATPase_C"/>
</dbReference>
<keyword evidence="5 7" id="KW-0067">ATP-binding</keyword>
<evidence type="ECO:0000313" key="11">
    <source>
        <dbReference type="Proteomes" id="UP000219331"/>
    </source>
</evidence>
<keyword evidence="10" id="KW-0378">Hydrolase</keyword>
<dbReference type="Proteomes" id="UP000219331">
    <property type="component" value="Unassembled WGS sequence"/>
</dbReference>
<dbReference type="InterPro" id="IPR003593">
    <property type="entry name" value="AAA+_ATPase"/>
</dbReference>
<feature type="domain" description="AAA+ ATPase" evidence="8">
    <location>
        <begin position="49"/>
        <end position="307"/>
    </location>
</feature>
<evidence type="ECO:0000256" key="5">
    <source>
        <dbReference type="ARBA" id="ARBA00022840"/>
    </source>
</evidence>
<comment type="subcellular location">
    <subcellularLocation>
        <location evidence="1 7">Cytoplasm</location>
    </subcellularLocation>
</comment>
<dbReference type="GO" id="GO:0008233">
    <property type="term" value="F:peptidase activity"/>
    <property type="evidence" value="ECO:0007669"/>
    <property type="project" value="UniProtKB-KW"/>
</dbReference>
<dbReference type="PANTHER" id="PTHR48102:SF3">
    <property type="entry name" value="ATP-DEPENDENT PROTEASE ATPASE SUBUNIT HSLU"/>
    <property type="match status" value="1"/>
</dbReference>
<dbReference type="InterPro" id="IPR003959">
    <property type="entry name" value="ATPase_AAA_core"/>
</dbReference>
<keyword evidence="3 7" id="KW-0963">Cytoplasm</keyword>
<evidence type="ECO:0000259" key="8">
    <source>
        <dbReference type="SMART" id="SM00382"/>
    </source>
</evidence>
<name>A0A285T329_9HYPH</name>
<organism evidence="10 11">
    <name type="scientific">Stappia indica</name>
    <dbReference type="NCBI Taxonomy" id="538381"/>
    <lineage>
        <taxon>Bacteria</taxon>
        <taxon>Pseudomonadati</taxon>
        <taxon>Pseudomonadota</taxon>
        <taxon>Alphaproteobacteria</taxon>
        <taxon>Hyphomicrobiales</taxon>
        <taxon>Stappiaceae</taxon>
        <taxon>Stappia</taxon>
    </lineage>
</organism>
<dbReference type="InterPro" id="IPR027417">
    <property type="entry name" value="P-loop_NTPase"/>
</dbReference>
<dbReference type="CDD" id="cd19498">
    <property type="entry name" value="RecA-like_HslU"/>
    <property type="match status" value="1"/>
</dbReference>
<feature type="binding site" evidence="7">
    <location>
        <position position="18"/>
    </location>
    <ligand>
        <name>ATP</name>
        <dbReference type="ChEBI" id="CHEBI:30616"/>
    </ligand>
</feature>
<dbReference type="Gene3D" id="3.40.50.300">
    <property type="entry name" value="P-loop containing nucleotide triphosphate hydrolases"/>
    <property type="match status" value="2"/>
</dbReference>
<evidence type="ECO:0000259" key="9">
    <source>
        <dbReference type="SMART" id="SM01086"/>
    </source>
</evidence>
<keyword evidence="4 7" id="KW-0547">Nucleotide-binding</keyword>
<dbReference type="NCBIfam" id="TIGR00390">
    <property type="entry name" value="hslU"/>
    <property type="match status" value="1"/>
</dbReference>
<evidence type="ECO:0000256" key="1">
    <source>
        <dbReference type="ARBA" id="ARBA00004496"/>
    </source>
</evidence>
<dbReference type="FunFam" id="3.40.50.300:FF:000213">
    <property type="entry name" value="ATP-dependent protease ATPase subunit HslU"/>
    <property type="match status" value="1"/>
</dbReference>
<dbReference type="NCBIfam" id="NF003544">
    <property type="entry name" value="PRK05201.1"/>
    <property type="match status" value="1"/>
</dbReference>
<comment type="similarity">
    <text evidence="2 7">Belongs to the ClpX chaperone family. HslU subfamily.</text>
</comment>
<dbReference type="GO" id="GO:0009376">
    <property type="term" value="C:HslUV protease complex"/>
    <property type="evidence" value="ECO:0007669"/>
    <property type="project" value="UniProtKB-UniRule"/>
</dbReference>
<sequence length="434" mass="47988">MTTLSPREIVSELDRHIVGQKDAKRAVAIALRNRWRRQQLDDSLREEVMPKNILMIGPTGVGKTEISRRLAKLANAPFVKVEATKFTEVGYVGRDVEQIVRDLVEAGIALVRTAKRKAVEAKAHLQAEERVLEALVGKGASPATKDSFRKKLREGELDDKEIEIQVRATPQMPSFDMPGMPGGSVGVMNLSDMLGKAFGGQTKPRRVSVRDSYQILLEQEADALLDEDKVVEEAIHLVENAGIVFLDEVDKICARGERMGGDVSREGVQRDLLPLIEGTVVSTKHGPVKTDHILFIASGAFHVAKPSDLLPELQGRLPIRVELKALTKDDFRAILTDTEASLIKQYVALLATEEVELTFTDDSIEEIASIAVDLNSTIENIGARRLQTVMERILDEVSFIAPDMADRKVTIDAAYVRENIGELAKNVDLSRFIL</sequence>
<evidence type="ECO:0000256" key="3">
    <source>
        <dbReference type="ARBA" id="ARBA00022490"/>
    </source>
</evidence>
<dbReference type="HAMAP" id="MF_00249">
    <property type="entry name" value="HslU"/>
    <property type="match status" value="1"/>
</dbReference>